<dbReference type="Proteomes" id="UP001152797">
    <property type="component" value="Unassembled WGS sequence"/>
</dbReference>
<reference evidence="3 4" key="2">
    <citation type="submission" date="2024-05" db="EMBL/GenBank/DDBJ databases">
        <authorList>
            <person name="Chen Y."/>
            <person name="Shah S."/>
            <person name="Dougan E. K."/>
            <person name="Thang M."/>
            <person name="Chan C."/>
        </authorList>
    </citation>
    <scope>NUCLEOTIDE SEQUENCE [LARGE SCALE GENOMIC DNA]</scope>
</reference>
<accession>A0A9P1CKY8</accession>
<dbReference type="EMBL" id="CAMXCT010001732">
    <property type="protein sequence ID" value="CAI3992588.1"/>
    <property type="molecule type" value="Genomic_DNA"/>
</dbReference>
<feature type="compositionally biased region" description="Basic and acidic residues" evidence="1">
    <location>
        <begin position="147"/>
        <end position="159"/>
    </location>
</feature>
<evidence type="ECO:0000313" key="4">
    <source>
        <dbReference type="Proteomes" id="UP001152797"/>
    </source>
</evidence>
<keyword evidence="4" id="KW-1185">Reference proteome</keyword>
<name>A0A9P1CKY8_9DINO</name>
<dbReference type="EMBL" id="CAMXCT020001732">
    <property type="protein sequence ID" value="CAL1145963.1"/>
    <property type="molecule type" value="Genomic_DNA"/>
</dbReference>
<dbReference type="AlphaFoldDB" id="A0A9P1CKY8"/>
<proteinExistence type="predicted"/>
<protein>
    <submittedName>
        <fullName evidence="2">Uncharacterized protein</fullName>
    </submittedName>
</protein>
<gene>
    <name evidence="2" type="ORF">C1SCF055_LOCUS19405</name>
</gene>
<dbReference type="EMBL" id="CAMXCT030001732">
    <property type="protein sequence ID" value="CAL4779900.1"/>
    <property type="molecule type" value="Genomic_DNA"/>
</dbReference>
<evidence type="ECO:0000313" key="2">
    <source>
        <dbReference type="EMBL" id="CAI3992588.1"/>
    </source>
</evidence>
<comment type="caution">
    <text evidence="2">The sequence shown here is derived from an EMBL/GenBank/DDBJ whole genome shotgun (WGS) entry which is preliminary data.</text>
</comment>
<reference evidence="2" key="1">
    <citation type="submission" date="2022-10" db="EMBL/GenBank/DDBJ databases">
        <authorList>
            <person name="Chen Y."/>
            <person name="Dougan E. K."/>
            <person name="Chan C."/>
            <person name="Rhodes N."/>
            <person name="Thang M."/>
        </authorList>
    </citation>
    <scope>NUCLEOTIDE SEQUENCE</scope>
</reference>
<evidence type="ECO:0000313" key="3">
    <source>
        <dbReference type="EMBL" id="CAL4779900.1"/>
    </source>
</evidence>
<organism evidence="2">
    <name type="scientific">Cladocopium goreaui</name>
    <dbReference type="NCBI Taxonomy" id="2562237"/>
    <lineage>
        <taxon>Eukaryota</taxon>
        <taxon>Sar</taxon>
        <taxon>Alveolata</taxon>
        <taxon>Dinophyceae</taxon>
        <taxon>Suessiales</taxon>
        <taxon>Symbiodiniaceae</taxon>
        <taxon>Cladocopium</taxon>
    </lineage>
</organism>
<sequence length="183" mass="19222">MQSPLTHRALLQAGLATASGGLGLRHAALHGAAAYTASVAATADLCLALDANYIQIPPLDEAFRAVNEVVCAADSFPVLVRIRLRLALSDTKTSHAPCVTALRTGSVTAPACAHVAVTRNGSVLCLRPEQVAGLSPEIEKSGLLPPRPEEHGGPEDGSRSKRSPRSRCLHPFLGVARQLLTWL</sequence>
<feature type="region of interest" description="Disordered" evidence="1">
    <location>
        <begin position="137"/>
        <end position="166"/>
    </location>
</feature>
<evidence type="ECO:0000256" key="1">
    <source>
        <dbReference type="SAM" id="MobiDB-lite"/>
    </source>
</evidence>